<dbReference type="InterPro" id="IPR036291">
    <property type="entry name" value="NAD(P)-bd_dom_sf"/>
</dbReference>
<dbReference type="RefSeq" id="WP_274564259.1">
    <property type="nucleotide sequence ID" value="NZ_JARBAX010000002.1"/>
</dbReference>
<dbReference type="CDD" id="cd08946">
    <property type="entry name" value="SDR_e"/>
    <property type="match status" value="1"/>
</dbReference>
<dbReference type="EMBL" id="MH460451">
    <property type="protein sequence ID" value="QBG49786.1"/>
    <property type="molecule type" value="Genomic_DNA"/>
</dbReference>
<reference evidence="3" key="1">
    <citation type="journal article" date="2019" name="Microb. Cell Fact.">
        <title>Engineering of leucine-responsive regulatory protein improves spiramycin and bitespiramycin biosynthesis.</title>
        <authorList>
            <person name="Lu Z."/>
            <person name="Zhang X."/>
            <person name="Dai J."/>
            <person name="Wang Y."/>
            <person name="He W."/>
        </authorList>
    </citation>
    <scope>NUCLEOTIDE SEQUENCE</scope>
    <source>
        <strain evidence="3">WSJ</strain>
    </source>
</reference>
<evidence type="ECO:0000313" key="3">
    <source>
        <dbReference type="EMBL" id="QBG49786.1"/>
    </source>
</evidence>
<evidence type="ECO:0000259" key="2">
    <source>
        <dbReference type="Pfam" id="PF01370"/>
    </source>
</evidence>
<gene>
    <name evidence="3" type="primary">bsm33</name>
</gene>
<dbReference type="SUPFAM" id="SSF51735">
    <property type="entry name" value="NAD(P)-binding Rossmann-fold domains"/>
    <property type="match status" value="1"/>
</dbReference>
<sequence length="330" mass="34284">MISEVLNRSNDPRGPLITVVGASGFIGSALVAELARTPVRLRAVSRREAPVPAGTPAAVEVRRADLARPGEVRDAVEGADAVVHLAAHIGGAQSWRAADERSARVNVGLLHDLVDAFRGRSGTLPAVVFASTLQAGADVARQGAYARQKSAAEEVLLRAASEGVVRGVVLRLPTVYGRSPLTGWTGRGVVASVARRAVEDGPVTMWHDGTVGRDLLHVEDAARAFVAALDHAARLDGGTWSVGTGRLEPLGEVFSTIAGLVSERTGRPPVPVVSTEPPDHAEAGDFDSPVSDPSAFRAVTGWSPRVPLQAGLSAVVETMVAAESRGGIRG</sequence>
<name>A0A411PXF4_9ACTN</name>
<protein>
    <submittedName>
        <fullName evidence="3">NDP-hexose ketoreductase</fullName>
    </submittedName>
</protein>
<feature type="region of interest" description="Disordered" evidence="1">
    <location>
        <begin position="265"/>
        <end position="290"/>
    </location>
</feature>
<proteinExistence type="predicted"/>
<feature type="domain" description="NAD-dependent epimerase/dehydratase" evidence="2">
    <location>
        <begin position="17"/>
        <end position="243"/>
    </location>
</feature>
<dbReference type="Gene3D" id="3.40.50.720">
    <property type="entry name" value="NAD(P)-binding Rossmann-like Domain"/>
    <property type="match status" value="1"/>
</dbReference>
<dbReference type="PANTHER" id="PTHR48079">
    <property type="entry name" value="PROTEIN YEEZ"/>
    <property type="match status" value="1"/>
</dbReference>
<dbReference type="GO" id="GO:0005737">
    <property type="term" value="C:cytoplasm"/>
    <property type="evidence" value="ECO:0007669"/>
    <property type="project" value="TreeGrafter"/>
</dbReference>
<dbReference type="InterPro" id="IPR051783">
    <property type="entry name" value="NAD(P)-dependent_oxidoreduct"/>
</dbReference>
<dbReference type="AlphaFoldDB" id="A0A411PXF4"/>
<dbReference type="PANTHER" id="PTHR48079:SF6">
    <property type="entry name" value="NAD(P)-BINDING DOMAIN-CONTAINING PROTEIN-RELATED"/>
    <property type="match status" value="1"/>
</dbReference>
<organism evidence="3">
    <name type="scientific">Streptomyces spiramyceticus</name>
    <dbReference type="NCBI Taxonomy" id="299717"/>
    <lineage>
        <taxon>Bacteria</taxon>
        <taxon>Bacillati</taxon>
        <taxon>Actinomycetota</taxon>
        <taxon>Actinomycetes</taxon>
        <taxon>Kitasatosporales</taxon>
        <taxon>Streptomycetaceae</taxon>
        <taxon>Streptomyces</taxon>
    </lineage>
</organism>
<accession>A0A411PXF4</accession>
<dbReference type="GO" id="GO:0004029">
    <property type="term" value="F:aldehyde dehydrogenase (NAD+) activity"/>
    <property type="evidence" value="ECO:0007669"/>
    <property type="project" value="TreeGrafter"/>
</dbReference>
<dbReference type="Pfam" id="PF01370">
    <property type="entry name" value="Epimerase"/>
    <property type="match status" value="1"/>
</dbReference>
<evidence type="ECO:0000256" key="1">
    <source>
        <dbReference type="SAM" id="MobiDB-lite"/>
    </source>
</evidence>
<dbReference type="InterPro" id="IPR001509">
    <property type="entry name" value="Epimerase_deHydtase"/>
</dbReference>